<protein>
    <recommendedName>
        <fullName evidence="4">C-type lectin domain-containing protein</fullName>
    </recommendedName>
</protein>
<dbReference type="Ensembl" id="ENSPMRT00000024140.1">
    <property type="protein sequence ID" value="ENSPMRP00000022715.1"/>
    <property type="gene ID" value="ENSPMRG00000014750.1"/>
</dbReference>
<evidence type="ECO:0000256" key="3">
    <source>
        <dbReference type="ARBA" id="ARBA00023157"/>
    </source>
</evidence>
<dbReference type="GeneTree" id="ENSGT00960000190705"/>
<feature type="domain" description="C-type lectin" evidence="4">
    <location>
        <begin position="36"/>
        <end position="119"/>
    </location>
</feature>
<dbReference type="SUPFAM" id="SSF56436">
    <property type="entry name" value="C-type lectin-like"/>
    <property type="match status" value="1"/>
</dbReference>
<organism evidence="5 6">
    <name type="scientific">Podarcis muralis</name>
    <name type="common">Wall lizard</name>
    <name type="synonym">Lacerta muralis</name>
    <dbReference type="NCBI Taxonomy" id="64176"/>
    <lineage>
        <taxon>Eukaryota</taxon>
        <taxon>Metazoa</taxon>
        <taxon>Chordata</taxon>
        <taxon>Craniata</taxon>
        <taxon>Vertebrata</taxon>
        <taxon>Euteleostomi</taxon>
        <taxon>Lepidosauria</taxon>
        <taxon>Squamata</taxon>
        <taxon>Bifurcata</taxon>
        <taxon>Unidentata</taxon>
        <taxon>Episquamata</taxon>
        <taxon>Laterata</taxon>
        <taxon>Lacertibaenia</taxon>
        <taxon>Lacertidae</taxon>
        <taxon>Podarcis</taxon>
    </lineage>
</organism>
<reference evidence="5" key="3">
    <citation type="submission" date="2025-09" db="UniProtKB">
        <authorList>
            <consortium name="Ensembl"/>
        </authorList>
    </citation>
    <scope>IDENTIFICATION</scope>
</reference>
<proteinExistence type="predicted"/>
<dbReference type="AlphaFoldDB" id="A0A670JF33"/>
<evidence type="ECO:0000259" key="4">
    <source>
        <dbReference type="PROSITE" id="PS50041"/>
    </source>
</evidence>
<dbReference type="Proteomes" id="UP000472272">
    <property type="component" value="Chromosome 12"/>
</dbReference>
<dbReference type="InterPro" id="IPR016186">
    <property type="entry name" value="C-type_lectin-like/link_sf"/>
</dbReference>
<keyword evidence="3" id="KW-1015">Disulfide bond</keyword>
<sequence>MLPMSGNPSSHAILNMIFLFLGRSKPIKCSHGWAAYEGHCYRLYRHLKTWPQALSSCRKEGGDLISIHNIEEHSFIISQLGYRKYIQKIWHRLLQPSSAWFHPDVLNYKPYTFQHNQWAGMIGVLFQNIGGYQVSEDANASVILHYVTDTPK</sequence>
<keyword evidence="6" id="KW-1185">Reference proteome</keyword>
<dbReference type="Gene3D" id="3.10.100.10">
    <property type="entry name" value="Mannose-Binding Protein A, subunit A"/>
    <property type="match status" value="1"/>
</dbReference>
<dbReference type="Pfam" id="PF00059">
    <property type="entry name" value="Lectin_C"/>
    <property type="match status" value="1"/>
</dbReference>
<dbReference type="PROSITE" id="PS50041">
    <property type="entry name" value="C_TYPE_LECTIN_2"/>
    <property type="match status" value="1"/>
</dbReference>
<evidence type="ECO:0000256" key="1">
    <source>
        <dbReference type="ARBA" id="ARBA00004613"/>
    </source>
</evidence>
<dbReference type="InterPro" id="IPR050111">
    <property type="entry name" value="C-type_lectin/snaclec_domain"/>
</dbReference>
<dbReference type="InterPro" id="IPR001304">
    <property type="entry name" value="C-type_lectin-like"/>
</dbReference>
<evidence type="ECO:0000256" key="2">
    <source>
        <dbReference type="ARBA" id="ARBA00022525"/>
    </source>
</evidence>
<dbReference type="InterPro" id="IPR016187">
    <property type="entry name" value="CTDL_fold"/>
</dbReference>
<evidence type="ECO:0000313" key="5">
    <source>
        <dbReference type="Ensembl" id="ENSPMRP00000022715.1"/>
    </source>
</evidence>
<dbReference type="SMART" id="SM00034">
    <property type="entry name" value="CLECT"/>
    <property type="match status" value="1"/>
</dbReference>
<reference evidence="5 6" key="1">
    <citation type="journal article" date="2019" name="Proc. Natl. Acad. Sci. U.S.A.">
        <title>Regulatory changes in pterin and carotenoid genes underlie balanced color polymorphisms in the wall lizard.</title>
        <authorList>
            <person name="Andrade P."/>
            <person name="Pinho C."/>
            <person name="Perez I de Lanuza G."/>
            <person name="Afonso S."/>
            <person name="Brejcha J."/>
            <person name="Rubin C.J."/>
            <person name="Wallerman O."/>
            <person name="Pereira P."/>
            <person name="Sabatino S.J."/>
            <person name="Bellati A."/>
            <person name="Pellitteri-Rosa D."/>
            <person name="Bosakova Z."/>
            <person name="Bunikis I."/>
            <person name="Carretero M.A."/>
            <person name="Feiner N."/>
            <person name="Marsik P."/>
            <person name="Pauperio F."/>
            <person name="Salvi D."/>
            <person name="Soler L."/>
            <person name="While G.M."/>
            <person name="Uller T."/>
            <person name="Font E."/>
            <person name="Andersson L."/>
            <person name="Carneiro M."/>
        </authorList>
    </citation>
    <scope>NUCLEOTIDE SEQUENCE</scope>
</reference>
<dbReference type="PANTHER" id="PTHR22803">
    <property type="entry name" value="MANNOSE, PHOSPHOLIPASE, LECTIN RECEPTOR RELATED"/>
    <property type="match status" value="1"/>
</dbReference>
<comment type="subcellular location">
    <subcellularLocation>
        <location evidence="1">Secreted</location>
    </subcellularLocation>
</comment>
<name>A0A670JF33_PODMU</name>
<reference evidence="5" key="2">
    <citation type="submission" date="2025-08" db="UniProtKB">
        <authorList>
            <consortium name="Ensembl"/>
        </authorList>
    </citation>
    <scope>IDENTIFICATION</scope>
</reference>
<accession>A0A670JF33</accession>
<evidence type="ECO:0000313" key="6">
    <source>
        <dbReference type="Proteomes" id="UP000472272"/>
    </source>
</evidence>
<keyword evidence="2" id="KW-0964">Secreted</keyword>
<dbReference type="GO" id="GO:0005576">
    <property type="term" value="C:extracellular region"/>
    <property type="evidence" value="ECO:0007669"/>
    <property type="project" value="UniProtKB-SubCell"/>
</dbReference>